<dbReference type="Proteomes" id="UP001152561">
    <property type="component" value="Unassembled WGS sequence"/>
</dbReference>
<proteinExistence type="inferred from homology"/>
<dbReference type="PANTHER" id="PTHR46128">
    <property type="entry name" value="MITOCHONDRIAL GROUP I INTRON SPLICING FACTOR CCM1"/>
    <property type="match status" value="1"/>
</dbReference>
<dbReference type="Pfam" id="PF12854">
    <property type="entry name" value="PPR_1"/>
    <property type="match status" value="1"/>
</dbReference>
<dbReference type="Pfam" id="PF13812">
    <property type="entry name" value="PPR_3"/>
    <property type="match status" value="1"/>
</dbReference>
<evidence type="ECO:0000313" key="5">
    <source>
        <dbReference type="Proteomes" id="UP001152561"/>
    </source>
</evidence>
<evidence type="ECO:0000256" key="1">
    <source>
        <dbReference type="ARBA" id="ARBA00007626"/>
    </source>
</evidence>
<dbReference type="NCBIfam" id="TIGR00756">
    <property type="entry name" value="PPR"/>
    <property type="match status" value="2"/>
</dbReference>
<dbReference type="EMBL" id="JAJAGQ010000018">
    <property type="protein sequence ID" value="KAJ8535565.1"/>
    <property type="molecule type" value="Genomic_DNA"/>
</dbReference>
<evidence type="ECO:0000256" key="3">
    <source>
        <dbReference type="PROSITE-ProRule" id="PRU00708"/>
    </source>
</evidence>
<name>A0A9Q1LHN0_9SOLA</name>
<feature type="repeat" description="PPR" evidence="3">
    <location>
        <begin position="147"/>
        <end position="181"/>
    </location>
</feature>
<comment type="similarity">
    <text evidence="1">Belongs to the PPR family. P subfamily.</text>
</comment>
<keyword evidence="5" id="KW-1185">Reference proteome</keyword>
<evidence type="ECO:0000313" key="4">
    <source>
        <dbReference type="EMBL" id="KAJ8535565.1"/>
    </source>
</evidence>
<dbReference type="OrthoDB" id="185373at2759"/>
<dbReference type="PANTHER" id="PTHR46128:SF308">
    <property type="entry name" value="TETRATRICOPEPTIDE-LIKE HELICAL DOMAIN-CONTAINING PROTEIN-RELATED"/>
    <property type="match status" value="1"/>
</dbReference>
<dbReference type="AlphaFoldDB" id="A0A9Q1LHN0"/>
<comment type="caution">
    <text evidence="4">The sequence shown here is derived from an EMBL/GenBank/DDBJ whole genome shotgun (WGS) entry which is preliminary data.</text>
</comment>
<feature type="repeat" description="PPR" evidence="3">
    <location>
        <begin position="76"/>
        <end position="111"/>
    </location>
</feature>
<dbReference type="Gene3D" id="1.25.40.10">
    <property type="entry name" value="Tetratricopeptide repeat domain"/>
    <property type="match status" value="1"/>
</dbReference>
<accession>A0A9Q1LHN0</accession>
<evidence type="ECO:0008006" key="6">
    <source>
        <dbReference type="Google" id="ProtNLM"/>
    </source>
</evidence>
<dbReference type="InterPro" id="IPR011990">
    <property type="entry name" value="TPR-like_helical_dom_sf"/>
</dbReference>
<evidence type="ECO:0000256" key="2">
    <source>
        <dbReference type="ARBA" id="ARBA00022737"/>
    </source>
</evidence>
<keyword evidence="2" id="KW-0677">Repeat</keyword>
<organism evidence="4 5">
    <name type="scientific">Anisodus acutangulus</name>
    <dbReference type="NCBI Taxonomy" id="402998"/>
    <lineage>
        <taxon>Eukaryota</taxon>
        <taxon>Viridiplantae</taxon>
        <taxon>Streptophyta</taxon>
        <taxon>Embryophyta</taxon>
        <taxon>Tracheophyta</taxon>
        <taxon>Spermatophyta</taxon>
        <taxon>Magnoliopsida</taxon>
        <taxon>eudicotyledons</taxon>
        <taxon>Gunneridae</taxon>
        <taxon>Pentapetalae</taxon>
        <taxon>asterids</taxon>
        <taxon>lamiids</taxon>
        <taxon>Solanales</taxon>
        <taxon>Solanaceae</taxon>
        <taxon>Solanoideae</taxon>
        <taxon>Hyoscyameae</taxon>
        <taxon>Anisodus</taxon>
    </lineage>
</organism>
<sequence length="194" mass="22400">MEKWTAANLSRWHSRNVADGHEFIFIETIIEQVLQENAVKSYVICLADVRNFHFTSIAAFNNERRADYLKNDIPFDVVTFTALLRGFFAENKIKDAVELLNKLAREKICEPNEVMYGTVMNRLSKRGHTEKTSSLLLLMEQGSAKPDIFIYNIVIDALCKNENLDAAINLLNEMKQWMITVHSSYPRQVQWTLA</sequence>
<dbReference type="PROSITE" id="PS51375">
    <property type="entry name" value="PPR"/>
    <property type="match status" value="2"/>
</dbReference>
<gene>
    <name evidence="4" type="ORF">K7X08_023285</name>
</gene>
<dbReference type="InterPro" id="IPR002885">
    <property type="entry name" value="PPR_rpt"/>
</dbReference>
<protein>
    <recommendedName>
        <fullName evidence="6">Pentatricopeptide repeat-containing protein</fullName>
    </recommendedName>
</protein>
<dbReference type="InterPro" id="IPR050872">
    <property type="entry name" value="PPR_P_subfamily"/>
</dbReference>
<reference evidence="5" key="1">
    <citation type="journal article" date="2023" name="Proc. Natl. Acad. Sci. U.S.A.">
        <title>Genomic and structural basis for evolution of tropane alkaloid biosynthesis.</title>
        <authorList>
            <person name="Wanga Y.-J."/>
            <person name="Taina T."/>
            <person name="Yua J.-Y."/>
            <person name="Lia J."/>
            <person name="Xua B."/>
            <person name="Chenc J."/>
            <person name="D'Auriad J.C."/>
            <person name="Huanga J.-P."/>
            <person name="Huanga S.-X."/>
        </authorList>
    </citation>
    <scope>NUCLEOTIDE SEQUENCE [LARGE SCALE GENOMIC DNA]</scope>
    <source>
        <strain evidence="5">cv. KIB-2019</strain>
    </source>
</reference>